<evidence type="ECO:0000256" key="1">
    <source>
        <dbReference type="ARBA" id="ARBA00022676"/>
    </source>
</evidence>
<dbReference type="InterPro" id="IPR008630">
    <property type="entry name" value="Glyco_trans_34"/>
</dbReference>
<dbReference type="PANTHER" id="PTHR31306:SF8">
    <property type="entry name" value="GLYCOSYLTRANSFERASE FAMILY 34 PROTEIN"/>
    <property type="match status" value="1"/>
</dbReference>
<protein>
    <submittedName>
        <fullName evidence="3">Uncharacterized protein</fullName>
    </submittedName>
</protein>
<dbReference type="EMBL" id="JAUJDW010000076">
    <property type="protein sequence ID" value="KAK0642333.1"/>
    <property type="molecule type" value="Genomic_DNA"/>
</dbReference>
<dbReference type="GO" id="GO:0000139">
    <property type="term" value="C:Golgi membrane"/>
    <property type="evidence" value="ECO:0007669"/>
    <property type="project" value="TreeGrafter"/>
</dbReference>
<keyword evidence="4" id="KW-1185">Reference proteome</keyword>
<gene>
    <name evidence="3" type="ORF">DIS24_g9144</name>
</gene>
<dbReference type="Proteomes" id="UP001175001">
    <property type="component" value="Unassembled WGS sequence"/>
</dbReference>
<evidence type="ECO:0000313" key="4">
    <source>
        <dbReference type="Proteomes" id="UP001175001"/>
    </source>
</evidence>
<dbReference type="GO" id="GO:0006487">
    <property type="term" value="P:protein N-linked glycosylation"/>
    <property type="evidence" value="ECO:0007669"/>
    <property type="project" value="TreeGrafter"/>
</dbReference>
<dbReference type="PANTHER" id="PTHR31306">
    <property type="entry name" value="ALPHA-1,6-MANNOSYLTRANSFERASE MNN11-RELATED"/>
    <property type="match status" value="1"/>
</dbReference>
<dbReference type="GO" id="GO:0016757">
    <property type="term" value="F:glycosyltransferase activity"/>
    <property type="evidence" value="ECO:0007669"/>
    <property type="project" value="UniProtKB-KW"/>
</dbReference>
<evidence type="ECO:0000313" key="3">
    <source>
        <dbReference type="EMBL" id="KAK0642333.1"/>
    </source>
</evidence>
<dbReference type="AlphaFoldDB" id="A0AA39XY10"/>
<name>A0AA39XY10_9PEZI</name>
<sequence>MLLHFHQTRVLIFGAIAFLVLCATFLTDAFGPSRTSGIRDYLTHQPPAQWHSTASKTRWRELTDVWSGRKDPAKIILASVLYEQPEPNELLERALLTHEKHAERWGYATTVLRKRLVDGWWGKWSWLQALVTMELNKDPADAAEWIMFLSPTAVLNDPTIPLSLFLPPTSLTTNMTSSRSPGSQLRAIALNDIHFLGAYDAASPVTANPDFPAVSSAAFFLRVHPWTAVFLQHMLAAPLVDAAVVDEDFALAKTLVDVSSVGVTSTKDDDDLGDDFDPAGFAHVVLQPERWYAWSAAAGTASEEDGWWLRAAEHFPPSLGGRRWKGLKDAVTGVEKGRMDRAYPFGYAEDAKIAAARKGWGKSFFFSSSKSNGGADDDDVEVPSALVDAKTAAGENKYTRPDPNVDGAGPAEVWDFWERIARARAVLREAEEVEARWNIERPGRVDGDIASQALAEGVSKVEAAMCWGAGRKAVLEDAIALVREAMYGRGRREEDGF</sequence>
<evidence type="ECO:0000256" key="2">
    <source>
        <dbReference type="ARBA" id="ARBA00022679"/>
    </source>
</evidence>
<accession>A0AA39XY10</accession>
<keyword evidence="2" id="KW-0808">Transferase</keyword>
<comment type="caution">
    <text evidence="3">The sequence shown here is derived from an EMBL/GenBank/DDBJ whole genome shotgun (WGS) entry which is preliminary data.</text>
</comment>
<keyword evidence="1" id="KW-0328">Glycosyltransferase</keyword>
<proteinExistence type="predicted"/>
<reference evidence="3" key="1">
    <citation type="submission" date="2023-06" db="EMBL/GenBank/DDBJ databases">
        <title>Multi-omics analyses reveal the molecular pathogenesis toolkit of Lasiodiplodia hormozganensis, a cross-kingdom pathogen.</title>
        <authorList>
            <person name="Felix C."/>
            <person name="Meneses R."/>
            <person name="Goncalves M.F.M."/>
            <person name="Tilleman L."/>
            <person name="Duarte A.S."/>
            <person name="Jorrin-Novo J.V."/>
            <person name="Van De Peer Y."/>
            <person name="Deforce D."/>
            <person name="Van Nieuwerburgh F."/>
            <person name="Esteves A.C."/>
            <person name="Alves A."/>
        </authorList>
    </citation>
    <scope>NUCLEOTIDE SEQUENCE</scope>
    <source>
        <strain evidence="3">CBS 339.90</strain>
    </source>
</reference>
<organism evidence="3 4">
    <name type="scientific">Lasiodiplodia hormozganensis</name>
    <dbReference type="NCBI Taxonomy" id="869390"/>
    <lineage>
        <taxon>Eukaryota</taxon>
        <taxon>Fungi</taxon>
        <taxon>Dikarya</taxon>
        <taxon>Ascomycota</taxon>
        <taxon>Pezizomycotina</taxon>
        <taxon>Dothideomycetes</taxon>
        <taxon>Dothideomycetes incertae sedis</taxon>
        <taxon>Botryosphaeriales</taxon>
        <taxon>Botryosphaeriaceae</taxon>
        <taxon>Lasiodiplodia</taxon>
    </lineage>
</organism>